<evidence type="ECO:0000256" key="3">
    <source>
        <dbReference type="ARBA" id="ARBA00022670"/>
    </source>
</evidence>
<evidence type="ECO:0000256" key="6">
    <source>
        <dbReference type="ARBA" id="ARBA00023157"/>
    </source>
</evidence>
<dbReference type="InterPro" id="IPR001314">
    <property type="entry name" value="Peptidase_S1A"/>
</dbReference>
<dbReference type="SMART" id="SM00020">
    <property type="entry name" value="Tryp_SPc"/>
    <property type="match status" value="1"/>
</dbReference>
<feature type="signal peptide" evidence="7">
    <location>
        <begin position="1"/>
        <end position="17"/>
    </location>
</feature>
<dbReference type="EMBL" id="CAKOFQ010007910">
    <property type="protein sequence ID" value="CAH2009724.1"/>
    <property type="molecule type" value="Genomic_DNA"/>
</dbReference>
<keyword evidence="6" id="KW-1015">Disulfide bond</keyword>
<dbReference type="PROSITE" id="PS50240">
    <property type="entry name" value="TRYPSIN_DOM"/>
    <property type="match status" value="1"/>
</dbReference>
<dbReference type="Pfam" id="PF00089">
    <property type="entry name" value="Trypsin"/>
    <property type="match status" value="1"/>
</dbReference>
<dbReference type="OrthoDB" id="6745777at2759"/>
<dbReference type="GO" id="GO:0004252">
    <property type="term" value="F:serine-type endopeptidase activity"/>
    <property type="evidence" value="ECO:0007669"/>
    <property type="project" value="InterPro"/>
</dbReference>
<accession>A0A9P0MCC1</accession>
<name>A0A9P0MCC1_ACAOB</name>
<reference evidence="9" key="1">
    <citation type="submission" date="2022-03" db="EMBL/GenBank/DDBJ databases">
        <authorList>
            <person name="Sayadi A."/>
        </authorList>
    </citation>
    <scope>NUCLEOTIDE SEQUENCE</scope>
</reference>
<dbReference type="InterPro" id="IPR009003">
    <property type="entry name" value="Peptidase_S1_PA"/>
</dbReference>
<keyword evidence="3" id="KW-0645">Protease</keyword>
<gene>
    <name evidence="9" type="ORF">ACAOBT_LOCUS31077</name>
</gene>
<dbReference type="Gene3D" id="2.40.10.10">
    <property type="entry name" value="Trypsin-like serine proteases"/>
    <property type="match status" value="1"/>
</dbReference>
<evidence type="ECO:0000256" key="7">
    <source>
        <dbReference type="SAM" id="SignalP"/>
    </source>
</evidence>
<proteinExistence type="predicted"/>
<dbReference type="SUPFAM" id="SSF50494">
    <property type="entry name" value="Trypsin-like serine proteases"/>
    <property type="match status" value="1"/>
</dbReference>
<dbReference type="PANTHER" id="PTHR24252:SF7">
    <property type="entry name" value="HYALIN"/>
    <property type="match status" value="1"/>
</dbReference>
<dbReference type="Proteomes" id="UP001152888">
    <property type="component" value="Unassembled WGS sequence"/>
</dbReference>
<dbReference type="InterPro" id="IPR001254">
    <property type="entry name" value="Trypsin_dom"/>
</dbReference>
<feature type="domain" description="Peptidase S1" evidence="8">
    <location>
        <begin position="24"/>
        <end position="251"/>
    </location>
</feature>
<keyword evidence="2" id="KW-0964">Secreted</keyword>
<keyword evidence="5" id="KW-0720">Serine protease</keyword>
<dbReference type="AlphaFoldDB" id="A0A9P0MCC1"/>
<keyword evidence="10" id="KW-1185">Reference proteome</keyword>
<evidence type="ECO:0000313" key="10">
    <source>
        <dbReference type="Proteomes" id="UP001152888"/>
    </source>
</evidence>
<dbReference type="FunFam" id="2.40.10.10:FF:000047">
    <property type="entry name" value="Trypsin eta"/>
    <property type="match status" value="1"/>
</dbReference>
<keyword evidence="7" id="KW-0732">Signal</keyword>
<dbReference type="CDD" id="cd00190">
    <property type="entry name" value="Tryp_SPc"/>
    <property type="match status" value="1"/>
</dbReference>
<dbReference type="InterPro" id="IPR043504">
    <property type="entry name" value="Peptidase_S1_PA_chymotrypsin"/>
</dbReference>
<evidence type="ECO:0000313" key="9">
    <source>
        <dbReference type="EMBL" id="CAH2009724.1"/>
    </source>
</evidence>
<keyword evidence="4" id="KW-0378">Hydrolase</keyword>
<comment type="caution">
    <text evidence="9">The sequence shown here is derived from an EMBL/GenBank/DDBJ whole genome shotgun (WGS) entry which is preliminary data.</text>
</comment>
<sequence length="260" mass="28479">MKIVIFILLTVVQFSHEFSVMPGIIHGNETTIQKHPWIVSIQFLGKHFCGGSIISNDTIVTAAHCVTELLVKSYRVVAGITNLNDSASSTKYSVKSFLIHSQYDLEIPRDYDIAILKLSSQLVFSDKVQPIALPSKREMVPEGATVISSGWGVTEMHSDIASDILRDVDLKIINNEICLRKVKEAVTKRMICATGGRTGKDTCEFDSGGPLEYNGTLVGIVSWGRGCGIKNMPGVYTSVARLRPWIDTHAVTQAIISALD</sequence>
<feature type="chain" id="PRO_5040500733" description="Peptidase S1 domain-containing protein" evidence="7">
    <location>
        <begin position="18"/>
        <end position="260"/>
    </location>
</feature>
<protein>
    <recommendedName>
        <fullName evidence="8">Peptidase S1 domain-containing protein</fullName>
    </recommendedName>
</protein>
<dbReference type="GO" id="GO:0005576">
    <property type="term" value="C:extracellular region"/>
    <property type="evidence" value="ECO:0007669"/>
    <property type="project" value="UniProtKB-SubCell"/>
</dbReference>
<evidence type="ECO:0000256" key="1">
    <source>
        <dbReference type="ARBA" id="ARBA00004613"/>
    </source>
</evidence>
<organism evidence="9 10">
    <name type="scientific">Acanthoscelides obtectus</name>
    <name type="common">Bean weevil</name>
    <name type="synonym">Bruchus obtectus</name>
    <dbReference type="NCBI Taxonomy" id="200917"/>
    <lineage>
        <taxon>Eukaryota</taxon>
        <taxon>Metazoa</taxon>
        <taxon>Ecdysozoa</taxon>
        <taxon>Arthropoda</taxon>
        <taxon>Hexapoda</taxon>
        <taxon>Insecta</taxon>
        <taxon>Pterygota</taxon>
        <taxon>Neoptera</taxon>
        <taxon>Endopterygota</taxon>
        <taxon>Coleoptera</taxon>
        <taxon>Polyphaga</taxon>
        <taxon>Cucujiformia</taxon>
        <taxon>Chrysomeloidea</taxon>
        <taxon>Chrysomelidae</taxon>
        <taxon>Bruchinae</taxon>
        <taxon>Bruchini</taxon>
        <taxon>Acanthoscelides</taxon>
    </lineage>
</organism>
<dbReference type="InterPro" id="IPR018114">
    <property type="entry name" value="TRYPSIN_HIS"/>
</dbReference>
<dbReference type="PROSITE" id="PS00134">
    <property type="entry name" value="TRYPSIN_HIS"/>
    <property type="match status" value="1"/>
</dbReference>
<dbReference type="PANTHER" id="PTHR24252">
    <property type="entry name" value="ACROSIN-RELATED"/>
    <property type="match status" value="1"/>
</dbReference>
<comment type="subcellular location">
    <subcellularLocation>
        <location evidence="1">Secreted</location>
    </subcellularLocation>
</comment>
<evidence type="ECO:0000256" key="5">
    <source>
        <dbReference type="ARBA" id="ARBA00022825"/>
    </source>
</evidence>
<dbReference type="PRINTS" id="PR00722">
    <property type="entry name" value="CHYMOTRYPSIN"/>
</dbReference>
<evidence type="ECO:0000259" key="8">
    <source>
        <dbReference type="PROSITE" id="PS50240"/>
    </source>
</evidence>
<evidence type="ECO:0000256" key="2">
    <source>
        <dbReference type="ARBA" id="ARBA00022525"/>
    </source>
</evidence>
<dbReference type="GO" id="GO:0016485">
    <property type="term" value="P:protein processing"/>
    <property type="evidence" value="ECO:0007669"/>
    <property type="project" value="UniProtKB-ARBA"/>
</dbReference>
<evidence type="ECO:0000256" key="4">
    <source>
        <dbReference type="ARBA" id="ARBA00022801"/>
    </source>
</evidence>